<dbReference type="SUPFAM" id="SSF51445">
    <property type="entry name" value="(Trans)glycosidases"/>
    <property type="match status" value="1"/>
</dbReference>
<dbReference type="GO" id="GO:0005576">
    <property type="term" value="C:extracellular region"/>
    <property type="evidence" value="ECO:0007669"/>
    <property type="project" value="TreeGrafter"/>
</dbReference>
<dbReference type="Gene3D" id="3.20.20.80">
    <property type="entry name" value="Glycosidases"/>
    <property type="match status" value="1"/>
</dbReference>
<keyword evidence="10" id="KW-1185">Reference proteome</keyword>
<evidence type="ECO:0000259" key="8">
    <source>
        <dbReference type="Pfam" id="PF00150"/>
    </source>
</evidence>
<evidence type="ECO:0000256" key="5">
    <source>
        <dbReference type="ARBA" id="ARBA00023295"/>
    </source>
</evidence>
<keyword evidence="6" id="KW-0624">Polysaccharide degradation</keyword>
<dbReference type="GO" id="GO:0030245">
    <property type="term" value="P:cellulose catabolic process"/>
    <property type="evidence" value="ECO:0007669"/>
    <property type="project" value="UniProtKB-KW"/>
</dbReference>
<dbReference type="GO" id="GO:0009986">
    <property type="term" value="C:cell surface"/>
    <property type="evidence" value="ECO:0007669"/>
    <property type="project" value="TreeGrafter"/>
</dbReference>
<evidence type="ECO:0000256" key="6">
    <source>
        <dbReference type="ARBA" id="ARBA00023326"/>
    </source>
</evidence>
<dbReference type="EMBL" id="CP033433">
    <property type="protein sequence ID" value="AYQ73553.1"/>
    <property type="molecule type" value="Genomic_DNA"/>
</dbReference>
<sequence length="536" mass="62229">MQEVEGYVKAVGPRIVNGLGREILLRGVGFGSWLLPEGYMWRFPGQGDRPLRIERMIRELVGDRTAKEFWEIYYRTYIAEKDIARVAAEGFNSVRLPINSRFLFEGETDRYHEGHLALLDQVIDWCEQYRLYVILDLHGAPGGQTGTNIDDSPNDQPELFIREENKKLTVGIWRLLAERYRDRWIVAGYDLLNEPLPEWFSAYNDQVMPLYKEIVQAIREVDSKHMIMLEGVHWATDWSFFEEKIDDNLMLQFHKYWNSPDTESIRKFLDKRDEWEVPIFMGEGGENNVEWYTGAFRLYEDHDISWNFWTWKKMDCTNSPCSVAKPQGWDRLVAYLEGGERLTEPEAERILWEYLQNLNLDRCAYYPQVVNALLFRPPVRIPAVFYGYKGPGISFSVGEFTPRSLGFRDEDGTDIRFTTGDRTTANFQHGGGEDWSADEWMHVLLQPEDWLAYTVEHDSNDQVRVPLALRVCGGGGGEAKLEICVNDEVAESICIEDHSWHVVRTTHPCRLQPGANRIVLKALEQPVAVEWIRVGE</sequence>
<dbReference type="Proteomes" id="UP000269097">
    <property type="component" value="Chromosome"/>
</dbReference>
<evidence type="ECO:0000313" key="9">
    <source>
        <dbReference type="EMBL" id="AYQ73553.1"/>
    </source>
</evidence>
<evidence type="ECO:0000256" key="3">
    <source>
        <dbReference type="ARBA" id="ARBA00023001"/>
    </source>
</evidence>
<protein>
    <submittedName>
        <fullName evidence="9">Glycoside hydrolase family 5 protein</fullName>
    </submittedName>
</protein>
<dbReference type="KEGG" id="coh:EAV92_13780"/>
<dbReference type="PANTHER" id="PTHR31297">
    <property type="entry name" value="GLUCAN ENDO-1,6-BETA-GLUCOSIDASE B"/>
    <property type="match status" value="1"/>
</dbReference>
<feature type="domain" description="Glycoside hydrolase family 5" evidence="8">
    <location>
        <begin position="73"/>
        <end position="313"/>
    </location>
</feature>
<evidence type="ECO:0000256" key="4">
    <source>
        <dbReference type="ARBA" id="ARBA00023277"/>
    </source>
</evidence>
<keyword evidence="4" id="KW-0119">Carbohydrate metabolism</keyword>
<dbReference type="InterPro" id="IPR017853">
    <property type="entry name" value="GH"/>
</dbReference>
<dbReference type="GO" id="GO:0008422">
    <property type="term" value="F:beta-glucosidase activity"/>
    <property type="evidence" value="ECO:0007669"/>
    <property type="project" value="TreeGrafter"/>
</dbReference>
<dbReference type="InterPro" id="IPR001547">
    <property type="entry name" value="Glyco_hydro_5"/>
</dbReference>
<evidence type="ECO:0000313" key="10">
    <source>
        <dbReference type="Proteomes" id="UP000269097"/>
    </source>
</evidence>
<keyword evidence="2 7" id="KW-0378">Hydrolase</keyword>
<name>A0A3G3JZG1_9BACL</name>
<dbReference type="AlphaFoldDB" id="A0A3G3JZG1"/>
<keyword evidence="5 7" id="KW-0326">Glycosidase</keyword>
<evidence type="ECO:0000256" key="2">
    <source>
        <dbReference type="ARBA" id="ARBA00022801"/>
    </source>
</evidence>
<evidence type="ECO:0000256" key="1">
    <source>
        <dbReference type="ARBA" id="ARBA00005641"/>
    </source>
</evidence>
<dbReference type="Pfam" id="PF00150">
    <property type="entry name" value="Cellulase"/>
    <property type="match status" value="1"/>
</dbReference>
<dbReference type="Gene3D" id="2.60.120.260">
    <property type="entry name" value="Galactose-binding domain-like"/>
    <property type="match status" value="1"/>
</dbReference>
<dbReference type="PANTHER" id="PTHR31297:SF41">
    <property type="entry name" value="ENDOGLUCANASE, PUTATIVE (AFU_ORTHOLOGUE AFUA_5G01830)-RELATED"/>
    <property type="match status" value="1"/>
</dbReference>
<dbReference type="InterPro" id="IPR050386">
    <property type="entry name" value="Glycosyl_hydrolase_5"/>
</dbReference>
<comment type="similarity">
    <text evidence="1 7">Belongs to the glycosyl hydrolase 5 (cellulase A) family.</text>
</comment>
<reference evidence="9 10" key="1">
    <citation type="submission" date="2018-10" db="EMBL/GenBank/DDBJ databases">
        <title>Genome Sequence of Cohnella sp.</title>
        <authorList>
            <person name="Srinivasan S."/>
            <person name="Kim M.K."/>
        </authorList>
    </citation>
    <scope>NUCLEOTIDE SEQUENCE [LARGE SCALE GENOMIC DNA]</scope>
    <source>
        <strain evidence="9 10">18JY8-7</strain>
    </source>
</reference>
<organism evidence="9 10">
    <name type="scientific">Cohnella candidum</name>
    <dbReference type="NCBI Taxonomy" id="2674991"/>
    <lineage>
        <taxon>Bacteria</taxon>
        <taxon>Bacillati</taxon>
        <taxon>Bacillota</taxon>
        <taxon>Bacilli</taxon>
        <taxon>Bacillales</taxon>
        <taxon>Paenibacillaceae</taxon>
        <taxon>Cohnella</taxon>
    </lineage>
</organism>
<dbReference type="RefSeq" id="WP_123041637.1">
    <property type="nucleotide sequence ID" value="NZ_CP033433.1"/>
</dbReference>
<gene>
    <name evidence="9" type="ORF">EAV92_13780</name>
</gene>
<keyword evidence="3" id="KW-0136">Cellulose degradation</keyword>
<evidence type="ECO:0000256" key="7">
    <source>
        <dbReference type="RuleBase" id="RU361153"/>
    </source>
</evidence>
<proteinExistence type="inferred from homology"/>
<accession>A0A3G3JZG1</accession>